<comment type="caution">
    <text evidence="1">The sequence shown here is derived from an EMBL/GenBank/DDBJ whole genome shotgun (WGS) entry which is preliminary data.</text>
</comment>
<accession>A0A9N7R8Q5</accession>
<dbReference type="EMBL" id="CACSLK010014283">
    <property type="protein sequence ID" value="CAA0816753.1"/>
    <property type="molecule type" value="Genomic_DNA"/>
</dbReference>
<gene>
    <name evidence="1" type="ORF">SHERM_16619</name>
</gene>
<name>A0A9N7R8Q5_STRHE</name>
<dbReference type="PANTHER" id="PTHR32278">
    <property type="entry name" value="F-BOX DOMAIN-CONTAINING PROTEIN"/>
    <property type="match status" value="1"/>
</dbReference>
<evidence type="ECO:0000313" key="1">
    <source>
        <dbReference type="EMBL" id="CAA0816753.1"/>
    </source>
</evidence>
<keyword evidence="2" id="KW-1185">Reference proteome</keyword>
<dbReference type="OrthoDB" id="1918565at2759"/>
<dbReference type="AlphaFoldDB" id="A0A9N7R8Q5"/>
<dbReference type="InterPro" id="IPR025886">
    <property type="entry name" value="PP2-like"/>
</dbReference>
<dbReference type="PANTHER" id="PTHR32278:SF111">
    <property type="entry name" value="F-BOX PROTEIN PP2-B12-RELATED"/>
    <property type="match status" value="1"/>
</dbReference>
<reference evidence="1" key="1">
    <citation type="submission" date="2019-12" db="EMBL/GenBank/DDBJ databases">
        <authorList>
            <person name="Scholes J."/>
        </authorList>
    </citation>
    <scope>NUCLEOTIDE SEQUENCE</scope>
</reference>
<proteinExistence type="predicted"/>
<organism evidence="1 2">
    <name type="scientific">Striga hermonthica</name>
    <name type="common">Purple witchweed</name>
    <name type="synonym">Buchnera hermonthica</name>
    <dbReference type="NCBI Taxonomy" id="68872"/>
    <lineage>
        <taxon>Eukaryota</taxon>
        <taxon>Viridiplantae</taxon>
        <taxon>Streptophyta</taxon>
        <taxon>Embryophyta</taxon>
        <taxon>Tracheophyta</taxon>
        <taxon>Spermatophyta</taxon>
        <taxon>Magnoliopsida</taxon>
        <taxon>eudicotyledons</taxon>
        <taxon>Gunneridae</taxon>
        <taxon>Pentapetalae</taxon>
        <taxon>asterids</taxon>
        <taxon>lamiids</taxon>
        <taxon>Lamiales</taxon>
        <taxon>Orobanchaceae</taxon>
        <taxon>Buchnereae</taxon>
        <taxon>Striga</taxon>
    </lineage>
</organism>
<sequence>MIAARDLYIAWSDIPQYWRWISLPESRFPEVAELLNACWFHVRGSISTKMLSSGTCYVAYLVFARKSGVDKFDLPAEAFVELNGHESERQRVFLGRERGHRSFYRRLPRLVRQKQTVEDSVAESNAKYPKPRSDGWIEVELGEYFVEGREDDDLELGLIEYNDYYGKSRLIVQGIELRPKAVSR</sequence>
<protein>
    <submittedName>
        <fullName evidence="1">F-box protein PP2-B2</fullName>
    </submittedName>
</protein>
<dbReference type="Proteomes" id="UP001153555">
    <property type="component" value="Unassembled WGS sequence"/>
</dbReference>
<evidence type="ECO:0000313" key="2">
    <source>
        <dbReference type="Proteomes" id="UP001153555"/>
    </source>
</evidence>
<dbReference type="Pfam" id="PF14299">
    <property type="entry name" value="PP2"/>
    <property type="match status" value="1"/>
</dbReference>